<dbReference type="AlphaFoldDB" id="A0A917U5Z2"/>
<dbReference type="Proteomes" id="UP000642070">
    <property type="component" value="Unassembled WGS sequence"/>
</dbReference>
<feature type="signal peptide" evidence="1">
    <location>
        <begin position="1"/>
        <end position="22"/>
    </location>
</feature>
<evidence type="ECO:0000313" key="4">
    <source>
        <dbReference type="Proteomes" id="UP000642070"/>
    </source>
</evidence>
<accession>A0A917U5Z2</accession>
<reference evidence="3" key="2">
    <citation type="submission" date="2020-09" db="EMBL/GenBank/DDBJ databases">
        <authorList>
            <person name="Sun Q."/>
            <person name="Ohkuma M."/>
        </authorList>
    </citation>
    <scope>NUCLEOTIDE SEQUENCE</scope>
    <source>
        <strain evidence="3">JCM 19831</strain>
    </source>
</reference>
<dbReference type="EMBL" id="BMPI01000045">
    <property type="protein sequence ID" value="GGM61346.1"/>
    <property type="molecule type" value="Genomic_DNA"/>
</dbReference>
<protein>
    <recommendedName>
        <fullName evidence="2">DUF1023 domain-containing protein</fullName>
    </recommendedName>
</protein>
<dbReference type="InterPro" id="IPR010427">
    <property type="entry name" value="DUF1023"/>
</dbReference>
<dbReference type="Gene3D" id="3.40.50.1820">
    <property type="entry name" value="alpha/beta hydrolase"/>
    <property type="match status" value="1"/>
</dbReference>
<evidence type="ECO:0000259" key="2">
    <source>
        <dbReference type="Pfam" id="PF06259"/>
    </source>
</evidence>
<keyword evidence="4" id="KW-1185">Reference proteome</keyword>
<sequence length="254" mass="26162">MRRLLALPAIALCWAVLGPTHVTDVPAPLPIHSGRWPDGRALEIVGDLAAARTVVVLVPGVDTTAANFDTGLGGVQRRAPAWQARQLAAAIGRPDVVVIAWLGYEPPEGVRLAAVREDRAAAGALALRAFVARLPGDRIVLVGHSYGSTVVGLAAPRLDRRVTDLVALGSPGMGADRAADLHTTARVWAGSAASDWTRRLPGLRILGAGHGTHPADPAFGALALPVDGVEGHDGYFVTGTPTLGALAGLARGES</sequence>
<evidence type="ECO:0000256" key="1">
    <source>
        <dbReference type="SAM" id="SignalP"/>
    </source>
</evidence>
<feature type="domain" description="DUF1023" evidence="2">
    <location>
        <begin position="39"/>
        <end position="203"/>
    </location>
</feature>
<gene>
    <name evidence="3" type="ORF">GCM10007977_073530</name>
</gene>
<evidence type="ECO:0000313" key="3">
    <source>
        <dbReference type="EMBL" id="GGM61346.1"/>
    </source>
</evidence>
<feature type="chain" id="PRO_5036897048" description="DUF1023 domain-containing protein" evidence="1">
    <location>
        <begin position="23"/>
        <end position="254"/>
    </location>
</feature>
<dbReference type="Pfam" id="PF06259">
    <property type="entry name" value="Abhydrolase_8"/>
    <property type="match status" value="1"/>
</dbReference>
<keyword evidence="1" id="KW-0732">Signal</keyword>
<name>A0A917U5Z2_9ACTN</name>
<reference evidence="3" key="1">
    <citation type="journal article" date="2014" name="Int. J. Syst. Evol. Microbiol.">
        <title>Complete genome sequence of Corynebacterium casei LMG S-19264T (=DSM 44701T), isolated from a smear-ripened cheese.</title>
        <authorList>
            <consortium name="US DOE Joint Genome Institute (JGI-PGF)"/>
            <person name="Walter F."/>
            <person name="Albersmeier A."/>
            <person name="Kalinowski J."/>
            <person name="Ruckert C."/>
        </authorList>
    </citation>
    <scope>NUCLEOTIDE SEQUENCE</scope>
    <source>
        <strain evidence="3">JCM 19831</strain>
    </source>
</reference>
<dbReference type="InterPro" id="IPR029058">
    <property type="entry name" value="AB_hydrolase_fold"/>
</dbReference>
<proteinExistence type="predicted"/>
<dbReference type="RefSeq" id="WP_190254639.1">
    <property type="nucleotide sequence ID" value="NZ_BMPI01000045.1"/>
</dbReference>
<dbReference type="SUPFAM" id="SSF53474">
    <property type="entry name" value="alpha/beta-Hydrolases"/>
    <property type="match status" value="1"/>
</dbReference>
<comment type="caution">
    <text evidence="3">The sequence shown here is derived from an EMBL/GenBank/DDBJ whole genome shotgun (WGS) entry which is preliminary data.</text>
</comment>
<organism evidence="3 4">
    <name type="scientific">Dactylosporangium sucinum</name>
    <dbReference type="NCBI Taxonomy" id="1424081"/>
    <lineage>
        <taxon>Bacteria</taxon>
        <taxon>Bacillati</taxon>
        <taxon>Actinomycetota</taxon>
        <taxon>Actinomycetes</taxon>
        <taxon>Micromonosporales</taxon>
        <taxon>Micromonosporaceae</taxon>
        <taxon>Dactylosporangium</taxon>
    </lineage>
</organism>